<name>A0A2X2YHQ8_9ACTO</name>
<dbReference type="RefSeq" id="WP_013188701.1">
    <property type="nucleotide sequence ID" value="NZ_CP068112.1"/>
</dbReference>
<accession>A0A2X2YHQ8</accession>
<keyword evidence="1" id="KW-1133">Transmembrane helix</keyword>
<gene>
    <name evidence="2" type="ORF">NCTC11820_00406</name>
</gene>
<reference evidence="2 3" key="1">
    <citation type="submission" date="2018-06" db="EMBL/GenBank/DDBJ databases">
        <authorList>
            <consortium name="Pathogen Informatics"/>
            <person name="Doyle S."/>
        </authorList>
    </citation>
    <scope>NUCLEOTIDE SEQUENCE [LARGE SCALE GENOMIC DNA]</scope>
    <source>
        <strain evidence="2 3">NCTC11820</strain>
    </source>
</reference>
<dbReference type="EMBL" id="UASJ01000001">
    <property type="protein sequence ID" value="SQB63624.1"/>
    <property type="molecule type" value="Genomic_DNA"/>
</dbReference>
<feature type="transmembrane region" description="Helical" evidence="1">
    <location>
        <begin position="309"/>
        <end position="331"/>
    </location>
</feature>
<organism evidence="2 3">
    <name type="scientific">Mobiluncus curtisii</name>
    <dbReference type="NCBI Taxonomy" id="2051"/>
    <lineage>
        <taxon>Bacteria</taxon>
        <taxon>Bacillati</taxon>
        <taxon>Actinomycetota</taxon>
        <taxon>Actinomycetes</taxon>
        <taxon>Actinomycetales</taxon>
        <taxon>Actinomycetaceae</taxon>
        <taxon>Mobiluncus</taxon>
    </lineage>
</organism>
<dbReference type="Proteomes" id="UP000250245">
    <property type="component" value="Unassembled WGS sequence"/>
</dbReference>
<keyword evidence="1" id="KW-0812">Transmembrane</keyword>
<dbReference type="GeneID" id="55564446"/>
<dbReference type="AlphaFoldDB" id="A0A2X2YHQ8"/>
<sequence length="376" mass="40289">MLSVLPVRRGHKSVLVGIIVLLSAVVMSFAAPGTGQAVADTAPRFSVGSATVRATPDGEILEGLASRDFRSDLPDDVRVWFNSKAATLGQSLRGYLPDNAKVSPDAQIEVGIPTQVATWSARLLRGTYNSESAVTPIDMWVAPVSIENRELGVVVYTEEEKDLYPLRLPSRADALAPKTTAGVPEPTLSSRENNPQVMSGVVLEPKNSHLPVRLDEPGASYALPELAHELLTTAPDAAHHNRPVYDPIIHGWFMLDEERLLPVSNAARARVVGAVTLAQVQEAVQSWWGTVNPTPTPTTEALPTSSNTLVWVVVLAVAIVGIALLVVWLSFRWQSRTEESAEVLSLPDLELILVPMSPPTSAVPTLAVNGSAGEAH</sequence>
<evidence type="ECO:0000313" key="3">
    <source>
        <dbReference type="Proteomes" id="UP000250245"/>
    </source>
</evidence>
<protein>
    <submittedName>
        <fullName evidence="2">Uncharacterized protein</fullName>
    </submittedName>
</protein>
<keyword evidence="1" id="KW-0472">Membrane</keyword>
<evidence type="ECO:0000256" key="1">
    <source>
        <dbReference type="SAM" id="Phobius"/>
    </source>
</evidence>
<evidence type="ECO:0000313" key="2">
    <source>
        <dbReference type="EMBL" id="SQB63624.1"/>
    </source>
</evidence>
<proteinExistence type="predicted"/>